<gene>
    <name evidence="1" type="primary">ORF187860</name>
</gene>
<sequence>VNSDNPILKTTLSSLKTVYFQDIHKIVKLAPSLTYKALFPSNLDRQKVPLALGVFNDYNIAALKLAGENNSASFISIILQWWKIVNVKSKFGGVRTRNPFSQPVTNEDQANLIHLMQFAKWLEAWQHLDGQSGKLTTETFNVLTRTMNAVIQLSEYALSTLGIEYILLGKLQTDNIEARFGEYRQLSGANYLVSVQQILESEKKLKIYSLPCCAT</sequence>
<feature type="non-terminal residue" evidence="1">
    <location>
        <position position="1"/>
    </location>
</feature>
<organism evidence="1">
    <name type="scientific">Arion vulgaris</name>
    <dbReference type="NCBI Taxonomy" id="1028688"/>
    <lineage>
        <taxon>Eukaryota</taxon>
        <taxon>Metazoa</taxon>
        <taxon>Spiralia</taxon>
        <taxon>Lophotrochozoa</taxon>
        <taxon>Mollusca</taxon>
        <taxon>Gastropoda</taxon>
        <taxon>Heterobranchia</taxon>
        <taxon>Euthyneura</taxon>
        <taxon>Panpulmonata</taxon>
        <taxon>Eupulmonata</taxon>
        <taxon>Stylommatophora</taxon>
        <taxon>Helicina</taxon>
        <taxon>Arionoidea</taxon>
        <taxon>Arionidae</taxon>
        <taxon>Arion</taxon>
    </lineage>
</organism>
<proteinExistence type="predicted"/>
<dbReference type="EMBL" id="HACG01045506">
    <property type="protein sequence ID" value="CEK92371.1"/>
    <property type="molecule type" value="Transcribed_RNA"/>
</dbReference>
<reference evidence="1" key="1">
    <citation type="submission" date="2014-12" db="EMBL/GenBank/DDBJ databases">
        <title>Insight into the proteome of Arion vulgaris.</title>
        <authorList>
            <person name="Aradska J."/>
            <person name="Bulat T."/>
            <person name="Smidak R."/>
            <person name="Sarate P."/>
            <person name="Gangsoo J."/>
            <person name="Sialana F."/>
            <person name="Bilban M."/>
            <person name="Lubec G."/>
        </authorList>
    </citation>
    <scope>NUCLEOTIDE SEQUENCE</scope>
    <source>
        <tissue evidence="1">Skin</tissue>
    </source>
</reference>
<name>A0A0B7BJ75_9EUPU</name>
<protein>
    <submittedName>
        <fullName evidence="1">Uncharacterized protein</fullName>
    </submittedName>
</protein>
<dbReference type="AlphaFoldDB" id="A0A0B7BJ75"/>
<accession>A0A0B7BJ75</accession>
<evidence type="ECO:0000313" key="1">
    <source>
        <dbReference type="EMBL" id="CEK92371.1"/>
    </source>
</evidence>